<dbReference type="Proteomes" id="UP001484239">
    <property type="component" value="Unassembled WGS sequence"/>
</dbReference>
<dbReference type="InterPro" id="IPR036421">
    <property type="entry name" value="Fe_dep_repressor_sf"/>
</dbReference>
<dbReference type="PANTHER" id="PTHR33238:SF11">
    <property type="entry name" value="TRANSCRIPTIONAL REGULATOR MNTR"/>
    <property type="match status" value="1"/>
</dbReference>
<dbReference type="InterPro" id="IPR038157">
    <property type="entry name" value="FeoA_core_dom"/>
</dbReference>
<feature type="domain" description="Ferrous iron transporter FeoA-like" evidence="4">
    <location>
        <begin position="266"/>
        <end position="340"/>
    </location>
</feature>
<dbReference type="SUPFAM" id="SSF46785">
    <property type="entry name" value="Winged helix' DNA-binding domain"/>
    <property type="match status" value="1"/>
</dbReference>
<dbReference type="InterPro" id="IPR022689">
    <property type="entry name" value="Iron_dep_repressor"/>
</dbReference>
<dbReference type="InterPro" id="IPR007167">
    <property type="entry name" value="Fe-transptr_FeoA-like"/>
</dbReference>
<comment type="caution">
    <text evidence="5">The sequence shown here is derived from an EMBL/GenBank/DDBJ whole genome shotgun (WGS) entry which is preliminary data.</text>
</comment>
<dbReference type="Pfam" id="PF02742">
    <property type="entry name" value="Fe_dep_repr_C"/>
    <property type="match status" value="1"/>
</dbReference>
<dbReference type="RefSeq" id="WP_405280481.1">
    <property type="nucleotide sequence ID" value="NZ_CP144380.1"/>
</dbReference>
<name>A0ABU9ECV1_9BACT</name>
<sequence>MIDPRLALALFAGALLLAAALFWPSSGLWHRLVRRLRTGERESLEDALKHLYKTERRGAAPSLESVAGSLGVPLAQAARIVEALGDRGLVQPSGALTLTDEGRAYALQVIRTHRLWERYLADRTGTAPSDWHARAEMREHEISPAQADRIAASLGHPRYDPHGDPIPTASGEIPEPAGTPLPYLAEGDTATVIHVEDEPRALYHRLAAAGVSPGLRLRVVAAGGGRMTVEYDGRRQEFDLATAGNVTVVTGDEQRIVEEPASHDYRTLEDLEAGEEAEVLGLAPACQGIQRRRLLDLGVVPGTRVRAELVSPGGDPTAYEVRGALIALRRDQQRWVRIRPAREQAA</sequence>
<reference evidence="5 6" key="1">
    <citation type="submission" date="2024-02" db="EMBL/GenBank/DDBJ databases">
        <title>A novel Gemmatimonadota bacterium.</title>
        <authorList>
            <person name="Du Z.-J."/>
            <person name="Ye Y.-Q."/>
        </authorList>
    </citation>
    <scope>NUCLEOTIDE SEQUENCE [LARGE SCALE GENOMIC DNA]</scope>
    <source>
        <strain evidence="5 6">DH-20</strain>
    </source>
</reference>
<dbReference type="Gene3D" id="2.30.30.90">
    <property type="match status" value="1"/>
</dbReference>
<dbReference type="SMART" id="SM00899">
    <property type="entry name" value="FeoA"/>
    <property type="match status" value="2"/>
</dbReference>
<proteinExistence type="predicted"/>
<dbReference type="SUPFAM" id="SSF47979">
    <property type="entry name" value="Iron-dependent repressor protein, dimerization domain"/>
    <property type="match status" value="1"/>
</dbReference>
<dbReference type="SUPFAM" id="SSF50037">
    <property type="entry name" value="C-terminal domain of transcriptional repressors"/>
    <property type="match status" value="2"/>
</dbReference>
<dbReference type="InterPro" id="IPR050536">
    <property type="entry name" value="DtxR_MntR_Metal-Reg"/>
</dbReference>
<comment type="subunit">
    <text evidence="2">Homodimer.</text>
</comment>
<dbReference type="Gene3D" id="1.10.10.10">
    <property type="entry name" value="Winged helix-like DNA-binding domain superfamily/Winged helix DNA-binding domain"/>
    <property type="match status" value="1"/>
</dbReference>
<dbReference type="InterPro" id="IPR008988">
    <property type="entry name" value="Transcriptional_repressor_C"/>
</dbReference>
<dbReference type="InterPro" id="IPR036388">
    <property type="entry name" value="WH-like_DNA-bd_sf"/>
</dbReference>
<comment type="subcellular location">
    <subcellularLocation>
        <location evidence="1">Cytoplasm</location>
    </subcellularLocation>
</comment>
<organism evidence="5 6">
    <name type="scientific">Gaopeijia maritima</name>
    <dbReference type="NCBI Taxonomy" id="3119007"/>
    <lineage>
        <taxon>Bacteria</taxon>
        <taxon>Pseudomonadati</taxon>
        <taxon>Gemmatimonadota</taxon>
        <taxon>Longimicrobiia</taxon>
        <taxon>Gaopeijiales</taxon>
        <taxon>Gaopeijiaceae</taxon>
        <taxon>Gaopeijia</taxon>
    </lineage>
</organism>
<gene>
    <name evidence="5" type="ORF">WI372_16325</name>
</gene>
<evidence type="ECO:0000256" key="3">
    <source>
        <dbReference type="ARBA" id="ARBA00023004"/>
    </source>
</evidence>
<evidence type="ECO:0000259" key="4">
    <source>
        <dbReference type="SMART" id="SM00899"/>
    </source>
</evidence>
<dbReference type="InterPro" id="IPR036390">
    <property type="entry name" value="WH_DNA-bd_sf"/>
</dbReference>
<evidence type="ECO:0000256" key="2">
    <source>
        <dbReference type="ARBA" id="ARBA00011738"/>
    </source>
</evidence>
<dbReference type="PANTHER" id="PTHR33238">
    <property type="entry name" value="IRON (METAL) DEPENDENT REPRESSOR, DTXR FAMILY"/>
    <property type="match status" value="1"/>
</dbReference>
<dbReference type="SMART" id="SM00529">
    <property type="entry name" value="HTH_DTXR"/>
    <property type="match status" value="1"/>
</dbReference>
<evidence type="ECO:0000313" key="6">
    <source>
        <dbReference type="Proteomes" id="UP001484239"/>
    </source>
</evidence>
<evidence type="ECO:0000313" key="5">
    <source>
        <dbReference type="EMBL" id="MEK9502561.1"/>
    </source>
</evidence>
<feature type="domain" description="Ferrous iron transporter FeoA-like" evidence="4">
    <location>
        <begin position="179"/>
        <end position="250"/>
    </location>
</feature>
<dbReference type="EMBL" id="JBBHLI010000012">
    <property type="protein sequence ID" value="MEK9502561.1"/>
    <property type="molecule type" value="Genomic_DNA"/>
</dbReference>
<dbReference type="InterPro" id="IPR001367">
    <property type="entry name" value="Fe_dep_repressor"/>
</dbReference>
<dbReference type="Pfam" id="PF04023">
    <property type="entry name" value="FeoA"/>
    <property type="match status" value="2"/>
</dbReference>
<evidence type="ECO:0000256" key="1">
    <source>
        <dbReference type="ARBA" id="ARBA00004496"/>
    </source>
</evidence>
<keyword evidence="6" id="KW-1185">Reference proteome</keyword>
<accession>A0ABU9ECV1</accession>
<protein>
    <submittedName>
        <fullName evidence="5">Iron dependent repressor, metal binding and dimerization domain protein</fullName>
    </submittedName>
</protein>
<keyword evidence="3" id="KW-0408">Iron</keyword>